<keyword evidence="2" id="KW-1185">Reference proteome</keyword>
<sequence length="69" mass="7818">MAKKKFFQALNKGQILTYSGEVLRVTRETTKSFQYIDAALVQGAKYPVYLAYANEDMDVVLNHLCGVQE</sequence>
<dbReference type="EMBL" id="NQVE01000107">
    <property type="protein sequence ID" value="RAL47910.1"/>
    <property type="molecule type" value="Genomic_DNA"/>
</dbReference>
<proteinExistence type="predicted"/>
<evidence type="ECO:0000313" key="1">
    <source>
        <dbReference type="EMBL" id="RAL47910.1"/>
    </source>
</evidence>
<evidence type="ECO:0000313" key="2">
    <source>
        <dbReference type="Proteomes" id="UP000249390"/>
    </source>
</evidence>
<protein>
    <submittedName>
        <fullName evidence="1">Uncharacterized protein</fullName>
    </submittedName>
</protein>
<organism evidence="1 2">
    <name type="scientific">Cuscuta australis</name>
    <dbReference type="NCBI Taxonomy" id="267555"/>
    <lineage>
        <taxon>Eukaryota</taxon>
        <taxon>Viridiplantae</taxon>
        <taxon>Streptophyta</taxon>
        <taxon>Embryophyta</taxon>
        <taxon>Tracheophyta</taxon>
        <taxon>Spermatophyta</taxon>
        <taxon>Magnoliopsida</taxon>
        <taxon>eudicotyledons</taxon>
        <taxon>Gunneridae</taxon>
        <taxon>Pentapetalae</taxon>
        <taxon>asterids</taxon>
        <taxon>lamiids</taxon>
        <taxon>Solanales</taxon>
        <taxon>Convolvulaceae</taxon>
        <taxon>Cuscuteae</taxon>
        <taxon>Cuscuta</taxon>
        <taxon>Cuscuta subgen. Grammica</taxon>
        <taxon>Cuscuta sect. Cleistogrammica</taxon>
    </lineage>
</organism>
<dbReference type="Proteomes" id="UP000249390">
    <property type="component" value="Unassembled WGS sequence"/>
</dbReference>
<comment type="caution">
    <text evidence="1">The sequence shown here is derived from an EMBL/GenBank/DDBJ whole genome shotgun (WGS) entry which is preliminary data.</text>
</comment>
<gene>
    <name evidence="1" type="ORF">DM860_017388</name>
</gene>
<accession>A0A328DRM3</accession>
<name>A0A328DRM3_9ASTE</name>
<dbReference type="AlphaFoldDB" id="A0A328DRM3"/>
<reference evidence="1 2" key="1">
    <citation type="submission" date="2018-06" db="EMBL/GenBank/DDBJ databases">
        <title>The Genome of Cuscuta australis (Dodder) Provides Insight into the Evolution of Plant Parasitism.</title>
        <authorList>
            <person name="Liu H."/>
        </authorList>
    </citation>
    <scope>NUCLEOTIDE SEQUENCE [LARGE SCALE GENOMIC DNA]</scope>
    <source>
        <strain evidence="2">cv. Yunnan</strain>
        <tissue evidence="1">Vines</tissue>
    </source>
</reference>